<dbReference type="AlphaFoldDB" id="A0ABD2LAG2"/>
<gene>
    <name evidence="2" type="ORF">niasHT_015095</name>
</gene>
<feature type="compositionally biased region" description="Polar residues" evidence="1">
    <location>
        <begin position="12"/>
        <end position="24"/>
    </location>
</feature>
<name>A0ABD2LAG2_9BILA</name>
<accession>A0ABD2LAG2</accession>
<proteinExistence type="predicted"/>
<keyword evidence="3" id="KW-1185">Reference proteome</keyword>
<evidence type="ECO:0000256" key="1">
    <source>
        <dbReference type="SAM" id="MobiDB-lite"/>
    </source>
</evidence>
<dbReference type="EMBL" id="JBICBT010000491">
    <property type="protein sequence ID" value="KAL3111897.1"/>
    <property type="molecule type" value="Genomic_DNA"/>
</dbReference>
<dbReference type="Proteomes" id="UP001620626">
    <property type="component" value="Unassembled WGS sequence"/>
</dbReference>
<reference evidence="2 3" key="1">
    <citation type="submission" date="2024-10" db="EMBL/GenBank/DDBJ databases">
        <authorList>
            <person name="Kim D."/>
        </authorList>
    </citation>
    <scope>NUCLEOTIDE SEQUENCE [LARGE SCALE GENOMIC DNA]</scope>
    <source>
        <strain evidence="2">BH-2024</strain>
    </source>
</reference>
<evidence type="ECO:0000313" key="2">
    <source>
        <dbReference type="EMBL" id="KAL3111897.1"/>
    </source>
</evidence>
<evidence type="ECO:0000313" key="3">
    <source>
        <dbReference type="Proteomes" id="UP001620626"/>
    </source>
</evidence>
<feature type="region of interest" description="Disordered" evidence="1">
    <location>
        <begin position="1"/>
        <end position="31"/>
    </location>
</feature>
<comment type="caution">
    <text evidence="2">The sequence shown here is derived from an EMBL/GenBank/DDBJ whole genome shotgun (WGS) entry which is preliminary data.</text>
</comment>
<sequence length="200" mass="21646">MRLQRHEKEGPGTSQPTGSNNGTMLGQCRQSHETNSSQPIAAYSYLHGTFARAGCWLRFLLAHFCLGYAPIRPPFPPRKADASPATKCHPLNRPMGQVCESGIGFVCPFVCAMPSVGPSVGGCRAQQFLPSASNQIGTGGGGHKPPEWLDCRRSGGKQLLLTVQFCECQKKIVLSVRLRMHFLAFGKHMTSSGQFSTIGL</sequence>
<feature type="compositionally biased region" description="Basic and acidic residues" evidence="1">
    <location>
        <begin position="1"/>
        <end position="10"/>
    </location>
</feature>
<organism evidence="2 3">
    <name type="scientific">Heterodera trifolii</name>
    <dbReference type="NCBI Taxonomy" id="157864"/>
    <lineage>
        <taxon>Eukaryota</taxon>
        <taxon>Metazoa</taxon>
        <taxon>Ecdysozoa</taxon>
        <taxon>Nematoda</taxon>
        <taxon>Chromadorea</taxon>
        <taxon>Rhabditida</taxon>
        <taxon>Tylenchina</taxon>
        <taxon>Tylenchomorpha</taxon>
        <taxon>Tylenchoidea</taxon>
        <taxon>Heteroderidae</taxon>
        <taxon>Heteroderinae</taxon>
        <taxon>Heterodera</taxon>
    </lineage>
</organism>
<protein>
    <submittedName>
        <fullName evidence="2">Uncharacterized protein</fullName>
    </submittedName>
</protein>